<dbReference type="Gene3D" id="3.40.50.300">
    <property type="entry name" value="P-loop containing nucleotide triphosphate hydrolases"/>
    <property type="match status" value="1"/>
</dbReference>
<evidence type="ECO:0000313" key="1">
    <source>
        <dbReference type="EMBL" id="WYJ81414.1"/>
    </source>
</evidence>
<name>A0ABZ2T5G9_9ENTE</name>
<keyword evidence="2" id="KW-1185">Reference proteome</keyword>
<accession>A0ABZ2T5G9</accession>
<reference evidence="1 2" key="1">
    <citation type="submission" date="2021-03" db="EMBL/GenBank/DDBJ databases">
        <authorList>
            <person name="Gilmore M.S."/>
            <person name="Schwartzman J."/>
            <person name="Van Tyne D."/>
            <person name="Martin M."/>
            <person name="Earl A.M."/>
            <person name="Manson A.L."/>
            <person name="Straub T."/>
            <person name="Salamzade R."/>
            <person name="Saavedra J."/>
            <person name="Lebreton F."/>
            <person name="Prichula J."/>
            <person name="Schaufler K."/>
            <person name="Gaca A."/>
            <person name="Sgardioli B."/>
            <person name="Wagenaar J."/>
            <person name="Strong T."/>
        </authorList>
    </citation>
    <scope>NUCLEOTIDE SEQUENCE [LARGE SCALE GENOMIC DNA]</scope>
    <source>
        <strain evidence="1 2">DIV1094</strain>
    </source>
</reference>
<sequence length="170" mass="19536">MNPHDSLISFNGFTVLLGSKAEQQLIFSEIKEQLLTSERTDVMIVQKNWPFFPYLNLKEQVFLDISEKQKKSKQEDIQSKLMIDSSCLKKAVDELNTFEKIKLQLMHAILAEKTNLIIEDPIDDLSITEIQDLLVHLCDLVNEFSFSILLLTHDLSIAESPYVNFCKEAS</sequence>
<organism evidence="1 2">
    <name type="scientific">Candidatus Enterococcus mangumiae</name>
    <dbReference type="NCBI Taxonomy" id="2230878"/>
    <lineage>
        <taxon>Bacteria</taxon>
        <taxon>Bacillati</taxon>
        <taxon>Bacillota</taxon>
        <taxon>Bacilli</taxon>
        <taxon>Lactobacillales</taxon>
        <taxon>Enterococcaceae</taxon>
        <taxon>Enterococcus</taxon>
    </lineage>
</organism>
<evidence type="ECO:0000313" key="2">
    <source>
        <dbReference type="Proteomes" id="UP000664360"/>
    </source>
</evidence>
<protein>
    <recommendedName>
        <fullName evidence="3">ABC transporter ATP-binding protein</fullName>
    </recommendedName>
</protein>
<dbReference type="RefSeq" id="WP_206859091.1">
    <property type="nucleotide sequence ID" value="NZ_CP147250.1"/>
</dbReference>
<reference evidence="1 2" key="2">
    <citation type="submission" date="2024-03" db="EMBL/GenBank/DDBJ databases">
        <title>The Genome Sequence of Enterococcus sp. DIV1094.</title>
        <authorList>
            <consortium name="The Broad Institute Genomics Platform"/>
            <consortium name="The Broad Institute Microbial Omics Core"/>
            <consortium name="The Broad Institute Genomic Center for Infectious Diseases"/>
            <person name="Earl A."/>
            <person name="Manson A."/>
            <person name="Gilmore M."/>
            <person name="Schwartman J."/>
            <person name="Shea T."/>
            <person name="Abouelleil A."/>
            <person name="Cao P."/>
            <person name="Chapman S."/>
            <person name="Cusick C."/>
            <person name="Young S."/>
            <person name="Neafsey D."/>
            <person name="Nusbaum C."/>
            <person name="Birren B."/>
        </authorList>
    </citation>
    <scope>NUCLEOTIDE SEQUENCE [LARGE SCALE GENOMIC DNA]</scope>
    <source>
        <strain evidence="1 2">DIV1094</strain>
    </source>
</reference>
<dbReference type="Proteomes" id="UP000664360">
    <property type="component" value="Chromosome"/>
</dbReference>
<proteinExistence type="predicted"/>
<dbReference type="SUPFAM" id="SSF52540">
    <property type="entry name" value="P-loop containing nucleoside triphosphate hydrolases"/>
    <property type="match status" value="1"/>
</dbReference>
<evidence type="ECO:0008006" key="3">
    <source>
        <dbReference type="Google" id="ProtNLM"/>
    </source>
</evidence>
<dbReference type="EMBL" id="CP147250">
    <property type="protein sequence ID" value="WYJ81414.1"/>
    <property type="molecule type" value="Genomic_DNA"/>
</dbReference>
<dbReference type="InterPro" id="IPR027417">
    <property type="entry name" value="P-loop_NTPase"/>
</dbReference>
<gene>
    <name evidence="1" type="ORF">DOK79_002999</name>
</gene>